<dbReference type="RefSeq" id="WP_185130101.1">
    <property type="nucleotide sequence ID" value="NZ_JACJVO010000020.1"/>
</dbReference>
<feature type="compositionally biased region" description="Low complexity" evidence="1">
    <location>
        <begin position="28"/>
        <end position="60"/>
    </location>
</feature>
<accession>A0A7X0SM68</accession>
<comment type="caution">
    <text evidence="3">The sequence shown here is derived from an EMBL/GenBank/DDBJ whole genome shotgun (WGS) entry which is preliminary data.</text>
</comment>
<evidence type="ECO:0000256" key="2">
    <source>
        <dbReference type="SAM" id="SignalP"/>
    </source>
</evidence>
<dbReference type="PANTHER" id="PTHR43649:SF30">
    <property type="entry name" value="ABC TRANSPORTER SUBSTRATE-BINDING PROTEIN"/>
    <property type="match status" value="1"/>
</dbReference>
<keyword evidence="4" id="KW-1185">Reference proteome</keyword>
<name>A0A7X0SM68_9BACL</name>
<dbReference type="InterPro" id="IPR006059">
    <property type="entry name" value="SBP"/>
</dbReference>
<feature type="region of interest" description="Disordered" evidence="1">
    <location>
        <begin position="27"/>
        <end position="60"/>
    </location>
</feature>
<dbReference type="PANTHER" id="PTHR43649">
    <property type="entry name" value="ARABINOSE-BINDING PROTEIN-RELATED"/>
    <property type="match status" value="1"/>
</dbReference>
<keyword evidence="2" id="KW-0732">Signal</keyword>
<feature type="chain" id="PRO_5038380435" evidence="2">
    <location>
        <begin position="21"/>
        <end position="478"/>
    </location>
</feature>
<dbReference type="SUPFAM" id="SSF53850">
    <property type="entry name" value="Periplasmic binding protein-like II"/>
    <property type="match status" value="1"/>
</dbReference>
<dbReference type="PROSITE" id="PS51257">
    <property type="entry name" value="PROKAR_LIPOPROTEIN"/>
    <property type="match status" value="1"/>
</dbReference>
<dbReference type="Proteomes" id="UP000564644">
    <property type="component" value="Unassembled WGS sequence"/>
</dbReference>
<gene>
    <name evidence="3" type="ORF">H7C18_16035</name>
</gene>
<evidence type="ECO:0000256" key="1">
    <source>
        <dbReference type="SAM" id="MobiDB-lite"/>
    </source>
</evidence>
<reference evidence="3 4" key="1">
    <citation type="submission" date="2020-08" db="EMBL/GenBank/DDBJ databases">
        <title>Cohnella phylogeny.</title>
        <authorList>
            <person name="Dunlap C."/>
        </authorList>
    </citation>
    <scope>NUCLEOTIDE SEQUENCE [LARGE SCALE GENOMIC DNA]</scope>
    <source>
        <strain evidence="3 4">CBP 2801</strain>
    </source>
</reference>
<evidence type="ECO:0000313" key="3">
    <source>
        <dbReference type="EMBL" id="MBB6732431.1"/>
    </source>
</evidence>
<dbReference type="Pfam" id="PF01547">
    <property type="entry name" value="SBP_bac_1"/>
    <property type="match status" value="1"/>
</dbReference>
<evidence type="ECO:0000313" key="4">
    <source>
        <dbReference type="Proteomes" id="UP000564644"/>
    </source>
</evidence>
<sequence length="478" mass="52085">MNKKAVSGAVAGVMMMGLLAGCGGSNDSGGNAASPSGSAGSTASGASSPASAGGSPSAGSGEKVNLRLYTYGTEEQYNWTKTLASYEQSHPGITIELVQLSDKGDTQEASKKLDLAAASSEQMDILMFSDPAGYAQRVSLGMAAPLDDFIAKDGYREETDYKVDTHLNGKVYALPGKFNPWYVMLNKDHLDEAGLAVPTDWTWDDYADYAKKLTKGEGASKRYGTYFHGPQGGGWMEFLKLEMENQPKNSDFLKADGTSNLDDPNFKKTLELRVKMEKEDKSSVPYEDMISQKLNYRTQFFNQSASMITIGSWMNTEIGGTDQVPLTFHVAVAPFPKNDAGDPAGYTPVTTDYVAVANTSKHKQEAYDFVRWYTTEGQLVQGKNVPSWNEVKSDQLAPIIDTILSGTKNPELVDKKSLVDTLSVSKASEIIPPASYQAEVYKAINEEYEKLILGNQDIDTTIKNAQQRTQQIIDSNKK</sequence>
<dbReference type="AlphaFoldDB" id="A0A7X0SM68"/>
<protein>
    <submittedName>
        <fullName evidence="3">Extracellular solute-binding protein</fullName>
    </submittedName>
</protein>
<proteinExistence type="predicted"/>
<organism evidence="3 4">
    <name type="scientific">Cohnella zeiphila</name>
    <dbReference type="NCBI Taxonomy" id="2761120"/>
    <lineage>
        <taxon>Bacteria</taxon>
        <taxon>Bacillati</taxon>
        <taxon>Bacillota</taxon>
        <taxon>Bacilli</taxon>
        <taxon>Bacillales</taxon>
        <taxon>Paenibacillaceae</taxon>
        <taxon>Cohnella</taxon>
    </lineage>
</organism>
<dbReference type="InterPro" id="IPR050490">
    <property type="entry name" value="Bact_solute-bd_prot1"/>
</dbReference>
<dbReference type="Gene3D" id="3.40.190.10">
    <property type="entry name" value="Periplasmic binding protein-like II"/>
    <property type="match status" value="1"/>
</dbReference>
<dbReference type="EMBL" id="JACJVO010000020">
    <property type="protein sequence ID" value="MBB6732431.1"/>
    <property type="molecule type" value="Genomic_DNA"/>
</dbReference>
<feature type="signal peptide" evidence="2">
    <location>
        <begin position="1"/>
        <end position="20"/>
    </location>
</feature>